<gene>
    <name evidence="3 6" type="primary">gcvH</name>
    <name evidence="6" type="ORF">FWJ32_12810</name>
</gene>
<comment type="cofactor">
    <cofactor evidence="3">
        <name>(R)-lipoate</name>
        <dbReference type="ChEBI" id="CHEBI:83088"/>
    </cofactor>
    <text evidence="3">Binds 1 lipoyl cofactor covalently.</text>
</comment>
<comment type="function">
    <text evidence="3">The glycine cleavage system catalyzes the degradation of glycine. The H protein shuttles the methylamine group of glycine from the P protein to the T protein.</text>
</comment>
<dbReference type="InterPro" id="IPR000089">
    <property type="entry name" value="Biotin_lipoyl"/>
</dbReference>
<dbReference type="InterPro" id="IPR003016">
    <property type="entry name" value="2-oxoA_DH_lipoyl-BS"/>
</dbReference>
<dbReference type="NCBIfam" id="NF002270">
    <property type="entry name" value="PRK01202.1"/>
    <property type="match status" value="1"/>
</dbReference>
<dbReference type="InterPro" id="IPR017453">
    <property type="entry name" value="GCV_H_sub"/>
</dbReference>
<keyword evidence="7" id="KW-1185">Reference proteome</keyword>
<feature type="domain" description="Lipoyl-binding" evidence="5">
    <location>
        <begin position="22"/>
        <end position="104"/>
    </location>
</feature>
<dbReference type="InterPro" id="IPR002930">
    <property type="entry name" value="GCV_H"/>
</dbReference>
<evidence type="ECO:0000313" key="6">
    <source>
        <dbReference type="EMBL" id="TZE80612.1"/>
    </source>
</evidence>
<dbReference type="PANTHER" id="PTHR11715:SF3">
    <property type="entry name" value="GLYCINE CLEAVAGE SYSTEM H PROTEIN-RELATED"/>
    <property type="match status" value="1"/>
</dbReference>
<dbReference type="GO" id="GO:0009249">
    <property type="term" value="P:protein lipoylation"/>
    <property type="evidence" value="ECO:0007669"/>
    <property type="project" value="TreeGrafter"/>
</dbReference>
<dbReference type="InterPro" id="IPR033753">
    <property type="entry name" value="GCV_H/Fam206"/>
</dbReference>
<dbReference type="Gene3D" id="2.40.50.100">
    <property type="match status" value="1"/>
</dbReference>
<dbReference type="NCBIfam" id="TIGR00527">
    <property type="entry name" value="gcvH"/>
    <property type="match status" value="1"/>
</dbReference>
<reference evidence="6 7" key="1">
    <citation type="submission" date="2019-08" db="EMBL/GenBank/DDBJ databases">
        <title>Calorimonas adulescens gen. nov., sp. nov., an anaerobic thermophilic bacterium from Sakhalin hot spring.</title>
        <authorList>
            <person name="Khomyakova M.A."/>
            <person name="Merkel A.Y."/>
            <person name="Novikov A."/>
            <person name="Bonch-Osmolovskaya E.A."/>
            <person name="Slobodkin A.I."/>
        </authorList>
    </citation>
    <scope>NUCLEOTIDE SEQUENCE [LARGE SCALE GENOMIC DNA]</scope>
    <source>
        <strain evidence="6 7">A05MB</strain>
    </source>
</reference>
<dbReference type="GO" id="GO:0005829">
    <property type="term" value="C:cytosol"/>
    <property type="evidence" value="ECO:0007669"/>
    <property type="project" value="TreeGrafter"/>
</dbReference>
<dbReference type="EMBL" id="VTPS01000033">
    <property type="protein sequence ID" value="TZE80612.1"/>
    <property type="molecule type" value="Genomic_DNA"/>
</dbReference>
<keyword evidence="2 3" id="KW-0450">Lipoyl</keyword>
<organism evidence="6 7">
    <name type="scientific">Calorimonas adulescens</name>
    <dbReference type="NCBI Taxonomy" id="2606906"/>
    <lineage>
        <taxon>Bacteria</taxon>
        <taxon>Bacillati</taxon>
        <taxon>Bacillota</taxon>
        <taxon>Clostridia</taxon>
        <taxon>Thermoanaerobacterales</taxon>
        <taxon>Thermoanaerobacteraceae</taxon>
        <taxon>Calorimonas</taxon>
    </lineage>
</organism>
<dbReference type="PROSITE" id="PS50968">
    <property type="entry name" value="BIOTINYL_LIPOYL"/>
    <property type="match status" value="1"/>
</dbReference>
<dbReference type="SUPFAM" id="SSF51230">
    <property type="entry name" value="Single hybrid motif"/>
    <property type="match status" value="1"/>
</dbReference>
<proteinExistence type="inferred from homology"/>
<comment type="similarity">
    <text evidence="1 3">Belongs to the GcvH family.</text>
</comment>
<dbReference type="CDD" id="cd06848">
    <property type="entry name" value="GCS_H"/>
    <property type="match status" value="1"/>
</dbReference>
<dbReference type="AlphaFoldDB" id="A0A5D8Q816"/>
<name>A0A5D8Q816_9THEO</name>
<evidence type="ECO:0000259" key="5">
    <source>
        <dbReference type="PROSITE" id="PS50968"/>
    </source>
</evidence>
<accession>A0A5D8Q816</accession>
<evidence type="ECO:0000256" key="1">
    <source>
        <dbReference type="ARBA" id="ARBA00009249"/>
    </source>
</evidence>
<dbReference type="Proteomes" id="UP000322976">
    <property type="component" value="Unassembled WGS sequence"/>
</dbReference>
<dbReference type="Pfam" id="PF01597">
    <property type="entry name" value="GCV_H"/>
    <property type="match status" value="1"/>
</dbReference>
<dbReference type="PROSITE" id="PS00189">
    <property type="entry name" value="LIPOYL"/>
    <property type="match status" value="1"/>
</dbReference>
<feature type="modified residue" description="N6-lipoyllysine" evidence="3 4">
    <location>
        <position position="63"/>
    </location>
</feature>
<evidence type="ECO:0000256" key="3">
    <source>
        <dbReference type="HAMAP-Rule" id="MF_00272"/>
    </source>
</evidence>
<protein>
    <recommendedName>
        <fullName evidence="3">Glycine cleavage system H protein</fullName>
    </recommendedName>
</protein>
<dbReference type="PANTHER" id="PTHR11715">
    <property type="entry name" value="GLYCINE CLEAVAGE SYSTEM H PROTEIN"/>
    <property type="match status" value="1"/>
</dbReference>
<dbReference type="HAMAP" id="MF_00272">
    <property type="entry name" value="GcvH"/>
    <property type="match status" value="1"/>
</dbReference>
<sequence>MEFPSNIKYHAKHTWAKVEGDVATIGITNYAQGQLGEILYVDLPDAGKKIKQGEVFGSVESAKVVSDLYAPLSGEVIEVNGELEDSPELVNESPYDKGWMIKVKIDDMGELDNLMDNTAYEKSL</sequence>
<evidence type="ECO:0000256" key="2">
    <source>
        <dbReference type="ARBA" id="ARBA00022823"/>
    </source>
</evidence>
<dbReference type="InterPro" id="IPR011053">
    <property type="entry name" value="Single_hybrid_motif"/>
</dbReference>
<dbReference type="GO" id="GO:0005960">
    <property type="term" value="C:glycine cleavage complex"/>
    <property type="evidence" value="ECO:0007669"/>
    <property type="project" value="InterPro"/>
</dbReference>
<evidence type="ECO:0000313" key="7">
    <source>
        <dbReference type="Proteomes" id="UP000322976"/>
    </source>
</evidence>
<dbReference type="GO" id="GO:0019464">
    <property type="term" value="P:glycine decarboxylation via glycine cleavage system"/>
    <property type="evidence" value="ECO:0007669"/>
    <property type="project" value="UniProtKB-UniRule"/>
</dbReference>
<comment type="caution">
    <text evidence="6">The sequence shown here is derived from an EMBL/GenBank/DDBJ whole genome shotgun (WGS) entry which is preliminary data.</text>
</comment>
<evidence type="ECO:0000256" key="4">
    <source>
        <dbReference type="PIRSR" id="PIRSR617453-50"/>
    </source>
</evidence>
<dbReference type="RefSeq" id="WP_149546358.1">
    <property type="nucleotide sequence ID" value="NZ_VTPS01000033.1"/>
</dbReference>
<comment type="subunit">
    <text evidence="3">The glycine cleavage system is composed of four proteins: P, T, L and H.</text>
</comment>